<dbReference type="EMBL" id="CP075585">
    <property type="protein sequence ID" value="QZA58545.1"/>
    <property type="molecule type" value="Genomic_DNA"/>
</dbReference>
<accession>A0ABX8YYY2</accession>
<name>A0ABX8YYY2_9BACT</name>
<proteinExistence type="predicted"/>
<dbReference type="Pfam" id="PF08238">
    <property type="entry name" value="Sel1"/>
    <property type="match status" value="5"/>
</dbReference>
<reference evidence="1 2" key="2">
    <citation type="submission" date="2021-05" db="EMBL/GenBank/DDBJ databases">
        <title>Ecology and evolution of chlamydial symbionts of arthropods.</title>
        <authorList>
            <person name="Halter T."/>
            <person name="Sixt B.S."/>
            <person name="Toenshoff E.R."/>
            <person name="Koestlbacher S."/>
            <person name="Schulz F."/>
            <person name="Kostanjsek R."/>
            <person name="Collingro A."/>
            <person name="Hendrickx F."/>
            <person name="Horn M."/>
        </authorList>
    </citation>
    <scope>NUCLEOTIDE SEQUENCE [LARGE SCALE GENOMIC DNA]</scope>
    <source>
        <strain evidence="1 2">15C</strain>
    </source>
</reference>
<dbReference type="InterPro" id="IPR019734">
    <property type="entry name" value="TPR_rpt"/>
</dbReference>
<reference evidence="1 2" key="1">
    <citation type="submission" date="2020-01" db="EMBL/GenBank/DDBJ databases">
        <authorList>
            <person name="Sixt B."/>
            <person name="Schulz F."/>
            <person name="Kostanjsek R."/>
            <person name="Koestlbacher S."/>
            <person name="Collingro A."/>
            <person name="Toenshoff E."/>
            <person name="Horn M."/>
        </authorList>
    </citation>
    <scope>NUCLEOTIDE SEQUENCE [LARGE SCALE GENOMIC DNA]</scope>
    <source>
        <strain evidence="1 2">15C</strain>
    </source>
</reference>
<dbReference type="SMART" id="SM00671">
    <property type="entry name" value="SEL1"/>
    <property type="match status" value="5"/>
</dbReference>
<protein>
    <submittedName>
        <fullName evidence="1">Sel1 repeat</fullName>
    </submittedName>
</protein>
<dbReference type="PANTHER" id="PTHR11102:SF160">
    <property type="entry name" value="ERAD-ASSOCIATED E3 UBIQUITIN-PROTEIN LIGASE COMPONENT HRD3"/>
    <property type="match status" value="1"/>
</dbReference>
<keyword evidence="2" id="KW-1185">Reference proteome</keyword>
<dbReference type="InterPro" id="IPR011990">
    <property type="entry name" value="TPR-like_helical_dom_sf"/>
</dbReference>
<evidence type="ECO:0000313" key="2">
    <source>
        <dbReference type="Proteomes" id="UP000822862"/>
    </source>
</evidence>
<dbReference type="Gene3D" id="1.25.40.10">
    <property type="entry name" value="Tetratricopeptide repeat domain"/>
    <property type="match status" value="2"/>
</dbReference>
<dbReference type="RefSeq" id="WP_194844897.1">
    <property type="nucleotide sequence ID" value="NZ_CP075585.1"/>
</dbReference>
<dbReference type="InterPro" id="IPR050767">
    <property type="entry name" value="Sel1_AlgK"/>
</dbReference>
<dbReference type="PANTHER" id="PTHR11102">
    <property type="entry name" value="SEL-1-LIKE PROTEIN"/>
    <property type="match status" value="1"/>
</dbReference>
<evidence type="ECO:0000313" key="1">
    <source>
        <dbReference type="EMBL" id="QZA58545.1"/>
    </source>
</evidence>
<organism evidence="1 2">
    <name type="scientific">Candidatus Rhabdochlamydia porcellionis</name>
    <dbReference type="NCBI Taxonomy" id="225148"/>
    <lineage>
        <taxon>Bacteria</taxon>
        <taxon>Pseudomonadati</taxon>
        <taxon>Chlamydiota</taxon>
        <taxon>Chlamydiia</taxon>
        <taxon>Parachlamydiales</taxon>
        <taxon>Candidatus Rhabdochlamydiaceae</taxon>
        <taxon>Candidatus Rhabdochlamydia</taxon>
    </lineage>
</organism>
<dbReference type="InterPro" id="IPR006597">
    <property type="entry name" value="Sel1-like"/>
</dbReference>
<dbReference type="SMART" id="SM00028">
    <property type="entry name" value="TPR"/>
    <property type="match status" value="3"/>
</dbReference>
<gene>
    <name evidence="1" type="ORF">RHAB15C_0000421</name>
</gene>
<dbReference type="SUPFAM" id="SSF81901">
    <property type="entry name" value="HCP-like"/>
    <property type="match status" value="2"/>
</dbReference>
<dbReference type="Proteomes" id="UP000822862">
    <property type="component" value="Chromosome"/>
</dbReference>
<sequence>MTIDPSHKTLCINQVSSQEFLKGKLSHIPILGNIVNRMQIKKAEKAEEFLNKGIEYFNNHELQLAEKCFIKYTNYNLNCNPKGLYILGKIYNEVDQEKGMKYLIKAAKNNHLESCLDLAKICEQKGNQDKKYSKKAIKYYEKAEKLGSKRASLALGYIYLYGDLTEKNLDRALDSFGKAGSLRSGLADEIYSWKNRALDSQEKYFYLAEIFIDCIKLETKDSLKKLYIREAVSYYEIAGSSGCIEAYLRLSPIYFYGIDIEKNIKKTIDYLEKAVKLGSSVAFSRLRTIYAQLADTHFEKKEFQHAINYYEKAAEKLHPHAWKRLKELQSTQILQKKYLEQYFDCDKITSL</sequence>